<evidence type="ECO:0000313" key="1">
    <source>
        <dbReference type="EMBL" id="KYM84089.1"/>
    </source>
</evidence>
<sequence>MFDGRCCCALPPLPLHYTPTPRPYWKKERTNTVIVRPQRRSRIRIYLVETRFSSLVEISPVTVHDRATLISRFLFQELTSGAATVRRGHRSAVHCVSTTALLGRDFRPGASRRLASRTTADETFRK</sequence>
<organism evidence="2 3">
    <name type="scientific">Atta colombica</name>
    <dbReference type="NCBI Taxonomy" id="520822"/>
    <lineage>
        <taxon>Eukaryota</taxon>
        <taxon>Metazoa</taxon>
        <taxon>Ecdysozoa</taxon>
        <taxon>Arthropoda</taxon>
        <taxon>Hexapoda</taxon>
        <taxon>Insecta</taxon>
        <taxon>Pterygota</taxon>
        <taxon>Neoptera</taxon>
        <taxon>Endopterygota</taxon>
        <taxon>Hymenoptera</taxon>
        <taxon>Apocrita</taxon>
        <taxon>Aculeata</taxon>
        <taxon>Formicoidea</taxon>
        <taxon>Formicidae</taxon>
        <taxon>Myrmicinae</taxon>
        <taxon>Atta</taxon>
    </lineage>
</organism>
<gene>
    <name evidence="1" type="ORF">ALC53_05466</name>
    <name evidence="2" type="ORF">ALC53_05467</name>
</gene>
<reference evidence="2 3" key="1">
    <citation type="submission" date="2015-09" db="EMBL/GenBank/DDBJ databases">
        <title>Atta colombica WGS genome.</title>
        <authorList>
            <person name="Nygaard S."/>
            <person name="Hu H."/>
            <person name="Boomsma J."/>
            <person name="Zhang G."/>
        </authorList>
    </citation>
    <scope>NUCLEOTIDE SEQUENCE [LARGE SCALE GENOMIC DNA]</scope>
    <source>
        <strain evidence="2">Treedump-2</strain>
        <tissue evidence="2">Whole body</tissue>
    </source>
</reference>
<name>A0A195BIH0_9HYME</name>
<dbReference type="AlphaFoldDB" id="A0A195BIH0"/>
<proteinExistence type="predicted"/>
<protein>
    <submittedName>
        <fullName evidence="2">Uncharacterized protein</fullName>
    </submittedName>
</protein>
<evidence type="ECO:0000313" key="3">
    <source>
        <dbReference type="Proteomes" id="UP000078540"/>
    </source>
</evidence>
<accession>A0A195BIH0</accession>
<evidence type="ECO:0000313" key="2">
    <source>
        <dbReference type="EMBL" id="KYM84090.1"/>
    </source>
</evidence>
<dbReference type="Proteomes" id="UP000078540">
    <property type="component" value="Unassembled WGS sequence"/>
</dbReference>
<dbReference type="EMBL" id="KQ976467">
    <property type="protein sequence ID" value="KYM84090.1"/>
    <property type="molecule type" value="Genomic_DNA"/>
</dbReference>
<dbReference type="EMBL" id="KQ976467">
    <property type="protein sequence ID" value="KYM84089.1"/>
    <property type="molecule type" value="Genomic_DNA"/>
</dbReference>
<keyword evidence="3" id="KW-1185">Reference proteome</keyword>